<sequence length="104" mass="12286">MNINTNKSFEIIHNYNDDSDYGYFCDPGKPGSPFNKNKYKVRAYSYPSYINPIKELNEIDEIYEKSTNKVISEHIDKYVRIIIYTIVIVSSMTVTWLLNEYQII</sequence>
<evidence type="ECO:0000313" key="2">
    <source>
        <dbReference type="EMBL" id="QHT99476.1"/>
    </source>
</evidence>
<accession>A0A6C0J4C3</accession>
<proteinExistence type="predicted"/>
<dbReference type="EMBL" id="MN740308">
    <property type="protein sequence ID" value="QHT99476.1"/>
    <property type="molecule type" value="Genomic_DNA"/>
</dbReference>
<keyword evidence="1" id="KW-0812">Transmembrane</keyword>
<keyword evidence="1" id="KW-0472">Membrane</keyword>
<reference evidence="2" key="1">
    <citation type="journal article" date="2020" name="Nature">
        <title>Giant virus diversity and host interactions through global metagenomics.</title>
        <authorList>
            <person name="Schulz F."/>
            <person name="Roux S."/>
            <person name="Paez-Espino D."/>
            <person name="Jungbluth S."/>
            <person name="Walsh D.A."/>
            <person name="Denef V.J."/>
            <person name="McMahon K.D."/>
            <person name="Konstantinidis K.T."/>
            <person name="Eloe-Fadrosh E.A."/>
            <person name="Kyrpides N.C."/>
            <person name="Woyke T."/>
        </authorList>
    </citation>
    <scope>NUCLEOTIDE SEQUENCE</scope>
    <source>
        <strain evidence="2">GVMAG-M-3300025699-48</strain>
    </source>
</reference>
<keyword evidence="1" id="KW-1133">Transmembrane helix</keyword>
<dbReference type="AlphaFoldDB" id="A0A6C0J4C3"/>
<protein>
    <submittedName>
        <fullName evidence="2">Uncharacterized protein</fullName>
    </submittedName>
</protein>
<organism evidence="2">
    <name type="scientific">viral metagenome</name>
    <dbReference type="NCBI Taxonomy" id="1070528"/>
    <lineage>
        <taxon>unclassified sequences</taxon>
        <taxon>metagenomes</taxon>
        <taxon>organismal metagenomes</taxon>
    </lineage>
</organism>
<feature type="transmembrane region" description="Helical" evidence="1">
    <location>
        <begin position="78"/>
        <end position="98"/>
    </location>
</feature>
<evidence type="ECO:0000256" key="1">
    <source>
        <dbReference type="SAM" id="Phobius"/>
    </source>
</evidence>
<name>A0A6C0J4C3_9ZZZZ</name>